<feature type="transmembrane region" description="Helical" evidence="1">
    <location>
        <begin position="285"/>
        <end position="306"/>
    </location>
</feature>
<feature type="transmembrane region" description="Helical" evidence="1">
    <location>
        <begin position="639"/>
        <end position="660"/>
    </location>
</feature>
<dbReference type="InterPro" id="IPR050545">
    <property type="entry name" value="Mycobact_MmpL"/>
</dbReference>
<keyword evidence="1" id="KW-0472">Membrane</keyword>
<sequence>MNRALNARMPRLWHVLALVWLLMVVLVAAHQWHFWRAANLDSDVLALLPQDEHAPEVSAATRRLAEQTSRQVVVVLGGKNWDQVRQAALAHRAAVAASPGGLKPLVGMDAAGLAQVLDFYRPYRDRLLTPAQRVQLTDSPSAALVQSALAGLYQPGVGLKLSDWVTDPLALWPQWWAQRAGESRARLRDGWPWVAADGKDWVVLAYELSGPAFAMDGSTPVTDTLVQAAAAVQTPDLRIVSIGIALHAEAAAAQANREVNTIGWGSLAAVLLLVWLAFRSLRPIALVSLSLLVGCATALTVTALLFGKVHLLTLVFGASLVGVAEDFGIHYFATRQSRLGQARWAVMGDLLPGLALALTTSVLAYLVLGLAPFPGLRQMAVFSSVGLVAAFLTVVCWFPWLDRGQVPMSGFAQRISFSLDHVPVLRMRPALFATALVMAVFLVFGISRLQANDDVRQLQGSPKALMDAQREVGALLALPSPAQFYLVRGQDAEQVLAREEALKQVLAPLAEQGLIDGWRAVSDWLPSQTRQQADATLTARAEREVLAAVAQQLGETFTRPVFAPQALDLASWLAHPVSAIARPLWLGEVNGQMSSVVMLQGVADSASLPRLAQLAEGLDGVRWVDTTANVSSLLGRYRMSMLGLLAGGYVVVFLALFWRYRGDAWRAWVPTLLASGLSLAIQGVCGISFQLFNVLALVLLLGMGVDYGIFLLEHRGDRSAWLAIALGAASTLLSFGLLALSSTPALQAFGFTMACGVSLVWALSPFFRPSGGPPQ</sequence>
<feature type="transmembrane region" description="Helical" evidence="1">
    <location>
        <begin position="344"/>
        <end position="368"/>
    </location>
</feature>
<proteinExistence type="predicted"/>
<feature type="transmembrane region" description="Helical" evidence="1">
    <location>
        <begin position="719"/>
        <end position="740"/>
    </location>
</feature>
<keyword evidence="3" id="KW-1185">Reference proteome</keyword>
<accession>A0ABU2CA63</accession>
<feature type="transmembrane region" description="Helical" evidence="1">
    <location>
        <begin position="746"/>
        <end position="767"/>
    </location>
</feature>
<dbReference type="PANTHER" id="PTHR33406:SF13">
    <property type="entry name" value="MEMBRANE PROTEIN YDFJ"/>
    <property type="match status" value="1"/>
</dbReference>
<keyword evidence="1" id="KW-1133">Transmembrane helix</keyword>
<evidence type="ECO:0000313" key="2">
    <source>
        <dbReference type="EMBL" id="MDR7378232.1"/>
    </source>
</evidence>
<evidence type="ECO:0000313" key="3">
    <source>
        <dbReference type="Proteomes" id="UP001180487"/>
    </source>
</evidence>
<evidence type="ECO:0000256" key="1">
    <source>
        <dbReference type="SAM" id="Phobius"/>
    </source>
</evidence>
<keyword evidence="1" id="KW-0812">Transmembrane</keyword>
<reference evidence="2 3" key="1">
    <citation type="submission" date="2023-07" db="EMBL/GenBank/DDBJ databases">
        <title>Sorghum-associated microbial communities from plants grown in Nebraska, USA.</title>
        <authorList>
            <person name="Schachtman D."/>
        </authorList>
    </citation>
    <scope>NUCLEOTIDE SEQUENCE [LARGE SCALE GENOMIC DNA]</scope>
    <source>
        <strain evidence="2 3">BE313</strain>
    </source>
</reference>
<name>A0ABU2CA63_9BURK</name>
<comment type="caution">
    <text evidence="2">The sequence shown here is derived from an EMBL/GenBank/DDBJ whole genome shotgun (WGS) entry which is preliminary data.</text>
</comment>
<feature type="transmembrane region" description="Helical" evidence="1">
    <location>
        <begin position="430"/>
        <end position="449"/>
    </location>
</feature>
<feature type="transmembrane region" description="Helical" evidence="1">
    <location>
        <begin position="380"/>
        <end position="401"/>
    </location>
</feature>
<gene>
    <name evidence="2" type="ORF">J2X19_002911</name>
</gene>
<organism evidence="2 3">
    <name type="scientific">Rhodoferax ferrireducens</name>
    <dbReference type="NCBI Taxonomy" id="192843"/>
    <lineage>
        <taxon>Bacteria</taxon>
        <taxon>Pseudomonadati</taxon>
        <taxon>Pseudomonadota</taxon>
        <taxon>Betaproteobacteria</taxon>
        <taxon>Burkholderiales</taxon>
        <taxon>Comamonadaceae</taxon>
        <taxon>Rhodoferax</taxon>
    </lineage>
</organism>
<dbReference type="EMBL" id="JAVDXT010000002">
    <property type="protein sequence ID" value="MDR7378232.1"/>
    <property type="molecule type" value="Genomic_DNA"/>
</dbReference>
<feature type="transmembrane region" description="Helical" evidence="1">
    <location>
        <begin position="261"/>
        <end position="278"/>
    </location>
</feature>
<dbReference type="Gene3D" id="1.20.1640.10">
    <property type="entry name" value="Multidrug efflux transporter AcrB transmembrane domain"/>
    <property type="match status" value="2"/>
</dbReference>
<dbReference type="RefSeq" id="WP_310374186.1">
    <property type="nucleotide sequence ID" value="NZ_JAVDXT010000002.1"/>
</dbReference>
<dbReference type="Proteomes" id="UP001180487">
    <property type="component" value="Unassembled WGS sequence"/>
</dbReference>
<protein>
    <submittedName>
        <fullName evidence="2">Exporter</fullName>
    </submittedName>
</protein>
<dbReference type="SUPFAM" id="SSF82866">
    <property type="entry name" value="Multidrug efflux transporter AcrB transmembrane domain"/>
    <property type="match status" value="2"/>
</dbReference>
<dbReference type="PANTHER" id="PTHR33406">
    <property type="entry name" value="MEMBRANE PROTEIN MJ1562-RELATED"/>
    <property type="match status" value="1"/>
</dbReference>